<feature type="domain" description="Histidine kinase" evidence="7">
    <location>
        <begin position="500"/>
        <end position="665"/>
    </location>
</feature>
<dbReference type="InterPro" id="IPR014710">
    <property type="entry name" value="RmlC-like_jellyroll"/>
</dbReference>
<dbReference type="AlphaFoldDB" id="A0A5J6V1K0"/>
<keyword evidence="9" id="KW-1185">Reference proteome</keyword>
<proteinExistence type="predicted"/>
<evidence type="ECO:0000313" key="8">
    <source>
        <dbReference type="EMBL" id="QFG67457.1"/>
    </source>
</evidence>
<evidence type="ECO:0000256" key="3">
    <source>
        <dbReference type="ARBA" id="ARBA00022777"/>
    </source>
</evidence>
<feature type="region of interest" description="Disordered" evidence="5">
    <location>
        <begin position="369"/>
        <end position="394"/>
    </location>
</feature>
<dbReference type="EC" id="2.7.13.3" evidence="2"/>
<comment type="catalytic activity">
    <reaction evidence="1">
        <text>ATP + protein L-histidine = ADP + protein N-phospho-L-histidine.</text>
        <dbReference type="EC" id="2.7.13.3"/>
    </reaction>
</comment>
<evidence type="ECO:0000256" key="1">
    <source>
        <dbReference type="ARBA" id="ARBA00000085"/>
    </source>
</evidence>
<dbReference type="PROSITE" id="PS50109">
    <property type="entry name" value="HIS_KIN"/>
    <property type="match status" value="1"/>
</dbReference>
<sequence length="675" mass="70889">MTVATGRSSGPPEQGDALPCAVVVGAGELAAGAAQELAGVCGCVRRTESVAQLESWEPEAGRWVALVLLVDDHDLPALDHVVHALVGRPAFTQARLLVVTARSSLTDISGSVDSGRIDGVVAAPWTPGNLARYAQAQIARATVLAGRSELGDGPTPALLRHFSSGAEDAAAELLQLLESVLGPRPRVHLREGVRITVPEGWLNQIFLVVRGRVALTVTSDAGEVVLHHASTGPLVGLLALTEMTQSTVTARTTTECEMVSLTLDQLDYALAREPRIGATLTALAMRALATRLRSSERLHVKNAALTAELRATVAELRATRAELVDQARLATLGELAAGIAHELNNPAATVTRGVEHLSTDLRRLLAPEPSSARRGRGAMRRLRGGRRRSGAPGAGASAVLDALVAAEDRDHVPARDERALRRSLSGTVSDPTLVRRLVAAGVTDPGRARALLEGPPELLARVEDAAGIGAALRAVRVAGHHIATLVSTLHTHARPQSPEQDLMEPTDVGATVQDALLLLDHRLRQVPVEVEVEADEGLPPVLSGPGLLTQVWTNLVTNAADALAREGEGRITVRVTGCRPADPAGPHVAPAAILVEVEDDGPGVPEGLREQIFTSRFTTRRGVVRSGLGLGLSIVRSIVARHGGRVTLTSQPGRTVFSVVLPAAGSPPLTPEEER</sequence>
<gene>
    <name evidence="8" type="ORF">FY030_00820</name>
</gene>
<dbReference type="GO" id="GO:0004673">
    <property type="term" value="F:protein histidine kinase activity"/>
    <property type="evidence" value="ECO:0007669"/>
    <property type="project" value="UniProtKB-EC"/>
</dbReference>
<dbReference type="Pfam" id="PF00027">
    <property type="entry name" value="cNMP_binding"/>
    <property type="match status" value="1"/>
</dbReference>
<feature type="compositionally biased region" description="Basic residues" evidence="5">
    <location>
        <begin position="373"/>
        <end position="389"/>
    </location>
</feature>
<evidence type="ECO:0000256" key="4">
    <source>
        <dbReference type="ARBA" id="ARBA00023012"/>
    </source>
</evidence>
<evidence type="ECO:0000259" key="7">
    <source>
        <dbReference type="PROSITE" id="PS50109"/>
    </source>
</evidence>
<dbReference type="RefSeq" id="WP_158059855.1">
    <property type="nucleotide sequence ID" value="NZ_CP044427.1"/>
</dbReference>
<dbReference type="Gene3D" id="2.60.120.10">
    <property type="entry name" value="Jelly Rolls"/>
    <property type="match status" value="1"/>
</dbReference>
<dbReference type="KEGG" id="serw:FY030_00820"/>
<dbReference type="GO" id="GO:0000160">
    <property type="term" value="P:phosphorelay signal transduction system"/>
    <property type="evidence" value="ECO:0007669"/>
    <property type="project" value="UniProtKB-KW"/>
</dbReference>
<dbReference type="PROSITE" id="PS50042">
    <property type="entry name" value="CNMP_BINDING_3"/>
    <property type="match status" value="1"/>
</dbReference>
<evidence type="ECO:0000259" key="6">
    <source>
        <dbReference type="PROSITE" id="PS50042"/>
    </source>
</evidence>
<dbReference type="InterPro" id="IPR005467">
    <property type="entry name" value="His_kinase_dom"/>
</dbReference>
<protein>
    <recommendedName>
        <fullName evidence="2">histidine kinase</fullName>
        <ecNumber evidence="2">2.7.13.3</ecNumber>
    </recommendedName>
</protein>
<evidence type="ECO:0000256" key="2">
    <source>
        <dbReference type="ARBA" id="ARBA00012438"/>
    </source>
</evidence>
<dbReference type="InterPro" id="IPR000595">
    <property type="entry name" value="cNMP-bd_dom"/>
</dbReference>
<evidence type="ECO:0000256" key="5">
    <source>
        <dbReference type="SAM" id="MobiDB-lite"/>
    </source>
</evidence>
<dbReference type="InterPro" id="IPR018490">
    <property type="entry name" value="cNMP-bd_dom_sf"/>
</dbReference>
<dbReference type="PANTHER" id="PTHR43065:SF48">
    <property type="entry name" value="HISTIDINE KINASE"/>
    <property type="match status" value="1"/>
</dbReference>
<dbReference type="SUPFAM" id="SSF51206">
    <property type="entry name" value="cAMP-binding domain-like"/>
    <property type="match status" value="1"/>
</dbReference>
<dbReference type="InterPro" id="IPR003594">
    <property type="entry name" value="HATPase_dom"/>
</dbReference>
<reference evidence="8 9" key="1">
    <citation type="submission" date="2019-09" db="EMBL/GenBank/DDBJ databases">
        <title>Serinicoccus pratensis sp. nov., isolated from meadow soil.</title>
        <authorList>
            <person name="Zhang W."/>
        </authorList>
    </citation>
    <scope>NUCLEOTIDE SEQUENCE [LARGE SCALE GENOMIC DNA]</scope>
    <source>
        <strain evidence="8 9">W204</strain>
    </source>
</reference>
<dbReference type="Proteomes" id="UP000326546">
    <property type="component" value="Chromosome"/>
</dbReference>
<keyword evidence="3" id="KW-0418">Kinase</keyword>
<dbReference type="PANTHER" id="PTHR43065">
    <property type="entry name" value="SENSOR HISTIDINE KINASE"/>
    <property type="match status" value="1"/>
</dbReference>
<feature type="domain" description="Cyclic nucleotide-binding" evidence="6">
    <location>
        <begin position="203"/>
        <end position="270"/>
    </location>
</feature>
<accession>A0A5J6V1K0</accession>
<keyword evidence="3" id="KW-0808">Transferase</keyword>
<dbReference type="Gene3D" id="1.10.287.130">
    <property type="match status" value="1"/>
</dbReference>
<dbReference type="Pfam" id="PF02518">
    <property type="entry name" value="HATPase_c"/>
    <property type="match status" value="1"/>
</dbReference>
<dbReference type="SMART" id="SM00387">
    <property type="entry name" value="HATPase_c"/>
    <property type="match status" value="1"/>
</dbReference>
<name>A0A5J6V1K0_9MICO</name>
<dbReference type="CDD" id="cd00038">
    <property type="entry name" value="CAP_ED"/>
    <property type="match status" value="1"/>
</dbReference>
<dbReference type="OrthoDB" id="1931120at2"/>
<organism evidence="8 9">
    <name type="scientific">Ornithinimicrobium pratense</name>
    <dbReference type="NCBI Taxonomy" id="2593973"/>
    <lineage>
        <taxon>Bacteria</taxon>
        <taxon>Bacillati</taxon>
        <taxon>Actinomycetota</taxon>
        <taxon>Actinomycetes</taxon>
        <taxon>Micrococcales</taxon>
        <taxon>Ornithinimicrobiaceae</taxon>
        <taxon>Ornithinimicrobium</taxon>
    </lineage>
</organism>
<dbReference type="CDD" id="cd00075">
    <property type="entry name" value="HATPase"/>
    <property type="match status" value="1"/>
</dbReference>
<dbReference type="EMBL" id="CP044427">
    <property type="protein sequence ID" value="QFG67457.1"/>
    <property type="molecule type" value="Genomic_DNA"/>
</dbReference>
<dbReference type="InterPro" id="IPR036890">
    <property type="entry name" value="HATPase_C_sf"/>
</dbReference>
<dbReference type="InterPro" id="IPR004358">
    <property type="entry name" value="Sig_transdc_His_kin-like_C"/>
</dbReference>
<dbReference type="PRINTS" id="PR00344">
    <property type="entry name" value="BCTRLSENSOR"/>
</dbReference>
<keyword evidence="4" id="KW-0902">Two-component regulatory system</keyword>
<dbReference type="Gene3D" id="3.30.565.10">
    <property type="entry name" value="Histidine kinase-like ATPase, C-terminal domain"/>
    <property type="match status" value="1"/>
</dbReference>
<dbReference type="SUPFAM" id="SSF55874">
    <property type="entry name" value="ATPase domain of HSP90 chaperone/DNA topoisomerase II/histidine kinase"/>
    <property type="match status" value="1"/>
</dbReference>
<evidence type="ECO:0000313" key="9">
    <source>
        <dbReference type="Proteomes" id="UP000326546"/>
    </source>
</evidence>